<keyword evidence="3" id="KW-1185">Reference proteome</keyword>
<evidence type="ECO:0008006" key="4">
    <source>
        <dbReference type="Google" id="ProtNLM"/>
    </source>
</evidence>
<name>A0A1H8ZAE2_9BACT</name>
<sequence>MRYLLFSVLTLLFVSSCINDGNAVDDTVTLEGQWELKRALRNNMETELLDGLVMNFQPDGKLETNLMGNETPGTYTWEGDEIITEGVKLPLTYTIKEMTDSTLNLRSRYQSYQFDFEMVR</sequence>
<feature type="chain" id="PRO_5011520129" description="Lipocalin-like domain-containing protein" evidence="1">
    <location>
        <begin position="24"/>
        <end position="120"/>
    </location>
</feature>
<dbReference type="EMBL" id="FOFB01000001">
    <property type="protein sequence ID" value="SEP61322.1"/>
    <property type="molecule type" value="Genomic_DNA"/>
</dbReference>
<accession>A0A1H8ZAE2</accession>
<evidence type="ECO:0000313" key="2">
    <source>
        <dbReference type="EMBL" id="SEP61322.1"/>
    </source>
</evidence>
<dbReference type="InParanoid" id="A0A1H8ZAE2"/>
<evidence type="ECO:0000256" key="1">
    <source>
        <dbReference type="SAM" id="SignalP"/>
    </source>
</evidence>
<dbReference type="OrthoDB" id="1494861at2"/>
<dbReference type="AlphaFoldDB" id="A0A1H8ZAE2"/>
<dbReference type="PROSITE" id="PS51257">
    <property type="entry name" value="PROKAR_LIPOPROTEIN"/>
    <property type="match status" value="1"/>
</dbReference>
<evidence type="ECO:0000313" key="3">
    <source>
        <dbReference type="Proteomes" id="UP000199021"/>
    </source>
</evidence>
<feature type="signal peptide" evidence="1">
    <location>
        <begin position="1"/>
        <end position="23"/>
    </location>
</feature>
<dbReference type="Proteomes" id="UP000199021">
    <property type="component" value="Unassembled WGS sequence"/>
</dbReference>
<gene>
    <name evidence="2" type="ORF">SAMN05444359_101239</name>
</gene>
<organism evidence="2 3">
    <name type="scientific">Neolewinella agarilytica</name>
    <dbReference type="NCBI Taxonomy" id="478744"/>
    <lineage>
        <taxon>Bacteria</taxon>
        <taxon>Pseudomonadati</taxon>
        <taxon>Bacteroidota</taxon>
        <taxon>Saprospiria</taxon>
        <taxon>Saprospirales</taxon>
        <taxon>Lewinellaceae</taxon>
        <taxon>Neolewinella</taxon>
    </lineage>
</organism>
<dbReference type="RefSeq" id="WP_090164967.1">
    <property type="nucleotide sequence ID" value="NZ_FOFB01000001.1"/>
</dbReference>
<proteinExistence type="predicted"/>
<protein>
    <recommendedName>
        <fullName evidence="4">Lipocalin-like domain-containing protein</fullName>
    </recommendedName>
</protein>
<reference evidence="3" key="1">
    <citation type="submission" date="2016-10" db="EMBL/GenBank/DDBJ databases">
        <authorList>
            <person name="Varghese N."/>
            <person name="Submissions S."/>
        </authorList>
    </citation>
    <scope>NUCLEOTIDE SEQUENCE [LARGE SCALE GENOMIC DNA]</scope>
    <source>
        <strain evidence="3">DSM 24740</strain>
    </source>
</reference>
<keyword evidence="1" id="KW-0732">Signal</keyword>